<dbReference type="Proteomes" id="UP001143362">
    <property type="component" value="Unassembled WGS sequence"/>
</dbReference>
<name>A0ABT3TIT6_9GAMM</name>
<organism evidence="1 2">
    <name type="scientific">Candidatus Litorirhabdus singularis</name>
    <dbReference type="NCBI Taxonomy" id="2518993"/>
    <lineage>
        <taxon>Bacteria</taxon>
        <taxon>Pseudomonadati</taxon>
        <taxon>Pseudomonadota</taxon>
        <taxon>Gammaproteobacteria</taxon>
        <taxon>Cellvibrionales</taxon>
        <taxon>Halieaceae</taxon>
        <taxon>Candidatus Litorirhabdus</taxon>
    </lineage>
</organism>
<evidence type="ECO:0008006" key="3">
    <source>
        <dbReference type="Google" id="ProtNLM"/>
    </source>
</evidence>
<gene>
    <name evidence="1" type="ORF">EYC98_15370</name>
</gene>
<dbReference type="EMBL" id="SHNN01000003">
    <property type="protein sequence ID" value="MCX2982241.1"/>
    <property type="molecule type" value="Genomic_DNA"/>
</dbReference>
<evidence type="ECO:0000313" key="2">
    <source>
        <dbReference type="Proteomes" id="UP001143362"/>
    </source>
</evidence>
<protein>
    <recommendedName>
        <fullName evidence="3">Lipoprotein</fullName>
    </recommendedName>
</protein>
<accession>A0ABT3TIT6</accession>
<comment type="caution">
    <text evidence="1">The sequence shown here is derived from an EMBL/GenBank/DDBJ whole genome shotgun (WGS) entry which is preliminary data.</text>
</comment>
<keyword evidence="2" id="KW-1185">Reference proteome</keyword>
<proteinExistence type="predicted"/>
<evidence type="ECO:0000313" key="1">
    <source>
        <dbReference type="EMBL" id="MCX2982241.1"/>
    </source>
</evidence>
<reference evidence="1" key="1">
    <citation type="submission" date="2019-02" db="EMBL/GenBank/DDBJ databases">
        <authorList>
            <person name="Li S.-H."/>
        </authorList>
    </citation>
    <scope>NUCLEOTIDE SEQUENCE</scope>
    <source>
        <strain evidence="1">IMCC14734</strain>
    </source>
</reference>
<dbReference type="RefSeq" id="WP_279246266.1">
    <property type="nucleotide sequence ID" value="NZ_SHNN01000003.1"/>
</dbReference>
<sequence length="218" mass="24695">MGWLENRRVRREWQRKVERIFSGTDEPRNKTMKASHFICVTTLAVALSACAPNAEKSPVGAEEQGVAQGRTLIVDGKAREIPEGADVISWKCREYGSRDSKDEVLVEVGRASFASLVKTRDEYQELDESDKDSLSKILKALEDHTAFVLYDGTNEGELAFYSREGLDQNWYWGSLGEEDQKYRYAIVIKPDGKGLYYDFSTAKDGVKNRADDVFKCSR</sequence>